<evidence type="ECO:0000256" key="3">
    <source>
        <dbReference type="SAM" id="SignalP"/>
    </source>
</evidence>
<dbReference type="STRING" id="67003.A0A1X0NF38"/>
<feature type="chain" id="PRO_5013140296" evidence="3">
    <location>
        <begin position="30"/>
        <end position="471"/>
    </location>
</feature>
<name>A0A1X0NF38_9TRYP</name>
<dbReference type="EMBL" id="NBCO01000097">
    <property type="protein sequence ID" value="ORC82115.1"/>
    <property type="molecule type" value="Genomic_DNA"/>
</dbReference>
<sequence length="471" mass="54109">MTTMFVQLRRVVYLLVLLQCCTCLAPVEASGDMGDVHDEPKKVGEEKWQEGLEMLVDSAYVMFVQGRGCLTVWKEVAVECNKSTKGLPTVVKGIEGPVKELEGIKVFVVSPVEAKKVDGVVERIFTAVQATVDAAYGTVVSEKVTWWVARNCLTTKENWEGEKQRFASIKDHFADALGKTLNETMERLTLVKNSSKIYEEMGFLEGNLTAYNWESNYMLGKTLEEVKAAKQKIDAAYTELKRIEDHKEETAEEYTAIKRKIAEFKDKVKGKFDEVEKLARRTPLRRNLGDTKQAVEEKLKKARDGAAREGAETVKEEVKKMVEEELAQREREAEERRVQEQAQREREAEEKRVQEQAQREREAEEKRAKEQAQREREAEEKRAKEQAQREREAEEKRAKEQAQRDRVAQEKKEKEEQQKRAADEEKVRQAKEEAMKKAEKIKKNDSSPVLVRSPLMLLLFLIGALGCNFVC</sequence>
<dbReference type="GeneID" id="39991346"/>
<accession>A0A1X0NF38</accession>
<comment type="caution">
    <text evidence="4">The sequence shown here is derived from an EMBL/GenBank/DDBJ whole genome shotgun (WGS) entry which is preliminary data.</text>
</comment>
<keyword evidence="1" id="KW-0175">Coiled coil</keyword>
<reference evidence="4 5" key="1">
    <citation type="submission" date="2017-03" db="EMBL/GenBank/DDBJ databases">
        <title>An alternative strategy for trypanosome survival in the mammalian bloodstream revealed through genome and transcriptome analysis of the ubiquitous bovine parasite Trypanosoma (Megatrypanum) theileri.</title>
        <authorList>
            <person name="Kelly S."/>
            <person name="Ivens A."/>
            <person name="Mott A."/>
            <person name="O'Neill E."/>
            <person name="Emms D."/>
            <person name="Macleod O."/>
            <person name="Voorheis P."/>
            <person name="Matthews J."/>
            <person name="Matthews K."/>
            <person name="Carrington M."/>
        </authorList>
    </citation>
    <scope>NUCLEOTIDE SEQUENCE [LARGE SCALE GENOMIC DNA]</scope>
    <source>
        <strain evidence="4">Edinburgh</strain>
    </source>
</reference>
<evidence type="ECO:0000313" key="4">
    <source>
        <dbReference type="EMBL" id="ORC82115.1"/>
    </source>
</evidence>
<proteinExistence type="predicted"/>
<feature type="coiled-coil region" evidence="1">
    <location>
        <begin position="226"/>
        <end position="267"/>
    </location>
</feature>
<evidence type="ECO:0000313" key="5">
    <source>
        <dbReference type="Proteomes" id="UP000192257"/>
    </source>
</evidence>
<dbReference type="AlphaFoldDB" id="A0A1X0NF38"/>
<organism evidence="4 5">
    <name type="scientific">Trypanosoma theileri</name>
    <dbReference type="NCBI Taxonomy" id="67003"/>
    <lineage>
        <taxon>Eukaryota</taxon>
        <taxon>Discoba</taxon>
        <taxon>Euglenozoa</taxon>
        <taxon>Kinetoplastea</taxon>
        <taxon>Metakinetoplastina</taxon>
        <taxon>Trypanosomatida</taxon>
        <taxon>Trypanosomatidae</taxon>
        <taxon>Trypanosoma</taxon>
    </lineage>
</organism>
<dbReference type="Proteomes" id="UP000192257">
    <property type="component" value="Unassembled WGS sequence"/>
</dbReference>
<protein>
    <submittedName>
        <fullName evidence="4">Transglutaminase</fullName>
    </submittedName>
</protein>
<keyword evidence="3" id="KW-0732">Signal</keyword>
<feature type="signal peptide" evidence="3">
    <location>
        <begin position="1"/>
        <end position="29"/>
    </location>
</feature>
<dbReference type="RefSeq" id="XP_028877139.1">
    <property type="nucleotide sequence ID" value="XM_029031566.1"/>
</dbReference>
<feature type="compositionally biased region" description="Basic and acidic residues" evidence="2">
    <location>
        <begin position="287"/>
        <end position="444"/>
    </location>
</feature>
<dbReference type="VEuPathDB" id="TriTrypDB:TM35_000971030"/>
<keyword evidence="5" id="KW-1185">Reference proteome</keyword>
<gene>
    <name evidence="4" type="ORF">TM35_000971030</name>
</gene>
<evidence type="ECO:0000256" key="1">
    <source>
        <dbReference type="SAM" id="Coils"/>
    </source>
</evidence>
<feature type="region of interest" description="Disordered" evidence="2">
    <location>
        <begin position="286"/>
        <end position="444"/>
    </location>
</feature>
<evidence type="ECO:0000256" key="2">
    <source>
        <dbReference type="SAM" id="MobiDB-lite"/>
    </source>
</evidence>